<dbReference type="InterPro" id="IPR005103">
    <property type="entry name" value="AA9_LPMO"/>
</dbReference>
<evidence type="ECO:0000256" key="11">
    <source>
        <dbReference type="ARBA" id="ARBA00023277"/>
    </source>
</evidence>
<evidence type="ECO:0000256" key="9">
    <source>
        <dbReference type="ARBA" id="ARBA00023033"/>
    </source>
</evidence>
<keyword evidence="3" id="KW-0964">Secreted</keyword>
<dbReference type="EC" id="1.14.99.56" evidence="15"/>
<keyword evidence="19" id="KW-1185">Reference proteome</keyword>
<dbReference type="InterPro" id="IPR049892">
    <property type="entry name" value="AA9"/>
</dbReference>
<dbReference type="Pfam" id="PF03443">
    <property type="entry name" value="AA9"/>
    <property type="match status" value="1"/>
</dbReference>
<organism evidence="18 19">
    <name type="scientific">Sarocladium strictum</name>
    <name type="common">Black bundle disease fungus</name>
    <name type="synonym">Acremonium strictum</name>
    <dbReference type="NCBI Taxonomy" id="5046"/>
    <lineage>
        <taxon>Eukaryota</taxon>
        <taxon>Fungi</taxon>
        <taxon>Dikarya</taxon>
        <taxon>Ascomycota</taxon>
        <taxon>Pezizomycotina</taxon>
        <taxon>Sordariomycetes</taxon>
        <taxon>Hypocreomycetidae</taxon>
        <taxon>Hypocreales</taxon>
        <taxon>Sarocladiaceae</taxon>
        <taxon>Sarocladium</taxon>
    </lineage>
</organism>
<evidence type="ECO:0000313" key="19">
    <source>
        <dbReference type="Proteomes" id="UP001175261"/>
    </source>
</evidence>
<dbReference type="GO" id="GO:0046872">
    <property type="term" value="F:metal ion binding"/>
    <property type="evidence" value="ECO:0007669"/>
    <property type="project" value="UniProtKB-KW"/>
</dbReference>
<keyword evidence="6" id="KW-0136">Cellulose degradation</keyword>
<comment type="subcellular location">
    <subcellularLocation>
        <location evidence="2">Secreted</location>
    </subcellularLocation>
</comment>
<evidence type="ECO:0000256" key="4">
    <source>
        <dbReference type="ARBA" id="ARBA00022723"/>
    </source>
</evidence>
<keyword evidence="8" id="KW-0186">Copper</keyword>
<keyword evidence="4" id="KW-0479">Metal-binding</keyword>
<accession>A0AA39GD23</accession>
<keyword evidence="9" id="KW-0503">Monooxygenase</keyword>
<keyword evidence="5 16" id="KW-0732">Signal</keyword>
<evidence type="ECO:0000256" key="1">
    <source>
        <dbReference type="ARBA" id="ARBA00001973"/>
    </source>
</evidence>
<comment type="caution">
    <text evidence="18">The sequence shown here is derived from an EMBL/GenBank/DDBJ whole genome shotgun (WGS) entry which is preliminary data.</text>
</comment>
<evidence type="ECO:0000256" key="16">
    <source>
        <dbReference type="SAM" id="SignalP"/>
    </source>
</evidence>
<keyword evidence="11" id="KW-0119">Carbohydrate metabolism</keyword>
<protein>
    <recommendedName>
        <fullName evidence="15">lytic cellulose monooxygenase (C4-dehydrogenating)</fullName>
        <ecNumber evidence="15">1.14.99.56</ecNumber>
    </recommendedName>
</protein>
<dbReference type="Proteomes" id="UP001175261">
    <property type="component" value="Unassembled WGS sequence"/>
</dbReference>
<gene>
    <name evidence="18" type="ORF">NLU13_7580</name>
</gene>
<evidence type="ECO:0000256" key="2">
    <source>
        <dbReference type="ARBA" id="ARBA00004613"/>
    </source>
</evidence>
<keyword evidence="10" id="KW-1015">Disulfide bond</keyword>
<evidence type="ECO:0000256" key="6">
    <source>
        <dbReference type="ARBA" id="ARBA00023001"/>
    </source>
</evidence>
<evidence type="ECO:0000256" key="15">
    <source>
        <dbReference type="ARBA" id="ARBA00047174"/>
    </source>
</evidence>
<evidence type="ECO:0000256" key="12">
    <source>
        <dbReference type="ARBA" id="ARBA00023326"/>
    </source>
</evidence>
<comment type="cofactor">
    <cofactor evidence="1">
        <name>Cu(2+)</name>
        <dbReference type="ChEBI" id="CHEBI:29036"/>
    </cofactor>
</comment>
<dbReference type="CDD" id="cd21175">
    <property type="entry name" value="LPMO_AA9"/>
    <property type="match status" value="1"/>
</dbReference>
<feature type="signal peptide" evidence="16">
    <location>
        <begin position="1"/>
        <end position="16"/>
    </location>
</feature>
<evidence type="ECO:0000256" key="13">
    <source>
        <dbReference type="ARBA" id="ARBA00044502"/>
    </source>
</evidence>
<dbReference type="Gene3D" id="2.70.50.70">
    <property type="match status" value="1"/>
</dbReference>
<dbReference type="PANTHER" id="PTHR33353">
    <property type="entry name" value="PUTATIVE (AFU_ORTHOLOGUE AFUA_1G12560)-RELATED"/>
    <property type="match status" value="1"/>
</dbReference>
<evidence type="ECO:0000256" key="5">
    <source>
        <dbReference type="ARBA" id="ARBA00022729"/>
    </source>
</evidence>
<evidence type="ECO:0000256" key="3">
    <source>
        <dbReference type="ARBA" id="ARBA00022525"/>
    </source>
</evidence>
<evidence type="ECO:0000256" key="10">
    <source>
        <dbReference type="ARBA" id="ARBA00023157"/>
    </source>
</evidence>
<dbReference type="GO" id="GO:0005576">
    <property type="term" value="C:extracellular region"/>
    <property type="evidence" value="ECO:0007669"/>
    <property type="project" value="UniProtKB-SubCell"/>
</dbReference>
<sequence length="225" mass="23918">MKFSLSLLALGAVANAHYTIPRISTSGSGGTDWQYIRQTANFQSNAPVENLNSDQMTCYERSPGTPASGTLDVRAGSPVTFGVNPNLYHPGPVNVYMAKAPSTAAAFNGKGNVWFKIFEDKPTATSSAITWPNYNQASQTVTIPSCIADGEYLVRFEQIGLHSTGAPQLYISCAQVRVTGGSASASPRLMAFPGAYSMSDPGLSANIWWPIPTNYKAPGGDPLKC</sequence>
<reference evidence="18" key="1">
    <citation type="submission" date="2022-10" db="EMBL/GenBank/DDBJ databases">
        <title>Determination and structural analysis of whole genome sequence of Sarocladium strictum F4-1.</title>
        <authorList>
            <person name="Hu L."/>
            <person name="Jiang Y."/>
        </authorList>
    </citation>
    <scope>NUCLEOTIDE SEQUENCE</scope>
    <source>
        <strain evidence="18">F4-1</strain>
    </source>
</reference>
<evidence type="ECO:0000256" key="8">
    <source>
        <dbReference type="ARBA" id="ARBA00023008"/>
    </source>
</evidence>
<evidence type="ECO:0000256" key="7">
    <source>
        <dbReference type="ARBA" id="ARBA00023002"/>
    </source>
</evidence>
<evidence type="ECO:0000313" key="18">
    <source>
        <dbReference type="EMBL" id="KAK0385102.1"/>
    </source>
</evidence>
<dbReference type="PANTHER" id="PTHR33353:SF10">
    <property type="entry name" value="ENDO-BETA-1,4-GLUCANASE D"/>
    <property type="match status" value="1"/>
</dbReference>
<evidence type="ECO:0000256" key="14">
    <source>
        <dbReference type="ARBA" id="ARBA00045077"/>
    </source>
</evidence>
<evidence type="ECO:0000259" key="17">
    <source>
        <dbReference type="Pfam" id="PF03443"/>
    </source>
</evidence>
<dbReference type="EMBL" id="JAPDFR010000007">
    <property type="protein sequence ID" value="KAK0385102.1"/>
    <property type="molecule type" value="Genomic_DNA"/>
</dbReference>
<feature type="domain" description="Auxiliary Activity family 9 catalytic" evidence="17">
    <location>
        <begin position="17"/>
        <end position="215"/>
    </location>
</feature>
<dbReference type="AlphaFoldDB" id="A0AA39GD23"/>
<name>A0AA39GD23_SARSR</name>
<feature type="chain" id="PRO_5041392329" description="lytic cellulose monooxygenase (C4-dehydrogenating)" evidence="16">
    <location>
        <begin position="17"/>
        <end position="225"/>
    </location>
</feature>
<keyword evidence="7" id="KW-0560">Oxidoreductase</keyword>
<dbReference type="GO" id="GO:0004497">
    <property type="term" value="F:monooxygenase activity"/>
    <property type="evidence" value="ECO:0007669"/>
    <property type="project" value="UniProtKB-KW"/>
</dbReference>
<comment type="similarity">
    <text evidence="13">Belongs to the polysaccharide monooxygenase AA9 family.</text>
</comment>
<comment type="catalytic activity">
    <reaction evidence="14">
        <text>[(1-&gt;4)-beta-D-glucosyl]n+m + reduced acceptor + O2 = 4-dehydro-beta-D-glucosyl-[(1-&gt;4)-beta-D-glucosyl]n-1 + [(1-&gt;4)-beta-D-glucosyl]m + acceptor + H2O.</text>
        <dbReference type="EC" id="1.14.99.56"/>
    </reaction>
</comment>
<keyword evidence="12" id="KW-0624">Polysaccharide degradation</keyword>
<dbReference type="GO" id="GO:0030245">
    <property type="term" value="P:cellulose catabolic process"/>
    <property type="evidence" value="ECO:0007669"/>
    <property type="project" value="UniProtKB-KW"/>
</dbReference>
<proteinExistence type="inferred from homology"/>